<reference evidence="2 3" key="2">
    <citation type="submission" date="2018-03" db="EMBL/GenBank/DDBJ databases">
        <title>Draft genome of Pseudomonas putida strain KT-27.</title>
        <authorList>
            <person name="Yoshizawa S."/>
            <person name="Khan N.H."/>
            <person name="Nishimura M."/>
            <person name="Chiura H.X."/>
            <person name="Ogura Y."/>
            <person name="Hayashi T."/>
            <person name="Kogure K."/>
        </authorList>
    </citation>
    <scope>NUCLEOTIDE SEQUENCE [LARGE SCALE GENOMIC DNA]</scope>
    <source>
        <strain evidence="2 3">KT-27</strain>
    </source>
</reference>
<dbReference type="EMBL" id="MIND01000018">
    <property type="protein sequence ID" value="POF90044.1"/>
    <property type="molecule type" value="Genomic_DNA"/>
</dbReference>
<gene>
    <name evidence="2" type="ORF">BGP80_19665</name>
</gene>
<evidence type="ECO:0000313" key="2">
    <source>
        <dbReference type="EMBL" id="POF90044.1"/>
    </source>
</evidence>
<sequence length="87" mass="9872">MPARELQEQLDSLRDQLDRNPPLTLEERDNLHSLMQQIEAQIKLEEATQDTNLVDGVNLAVERFEVAHPDLTATLRNIANSLHSMGI</sequence>
<organism evidence="2 3">
    <name type="scientific">Pseudomonas putida</name>
    <name type="common">Arthrobacter siderocapsulatus</name>
    <dbReference type="NCBI Taxonomy" id="303"/>
    <lineage>
        <taxon>Bacteria</taxon>
        <taxon>Pseudomonadati</taxon>
        <taxon>Pseudomonadota</taxon>
        <taxon>Gammaproteobacteria</taxon>
        <taxon>Pseudomonadales</taxon>
        <taxon>Pseudomonadaceae</taxon>
        <taxon>Pseudomonas</taxon>
    </lineage>
</organism>
<dbReference type="AlphaFoldDB" id="A0A2S3WGE4"/>
<dbReference type="Pfam" id="PF14357">
    <property type="entry name" value="DUF4404"/>
    <property type="match status" value="1"/>
</dbReference>
<accession>A0A2S3WGE4</accession>
<comment type="caution">
    <text evidence="2">The sequence shown here is derived from an EMBL/GenBank/DDBJ whole genome shotgun (WGS) entry which is preliminary data.</text>
</comment>
<name>A0A2S3WGE4_PSEPU</name>
<dbReference type="InterPro" id="IPR025516">
    <property type="entry name" value="DUF4404"/>
</dbReference>
<reference evidence="2 3" key="1">
    <citation type="submission" date="2016-08" db="EMBL/GenBank/DDBJ databases">
        <authorList>
            <person name="Seilhamer J.J."/>
        </authorList>
    </citation>
    <scope>NUCLEOTIDE SEQUENCE [LARGE SCALE GENOMIC DNA]</scope>
    <source>
        <strain evidence="2 3">KT-27</strain>
    </source>
</reference>
<protein>
    <submittedName>
        <fullName evidence="2">Chromosome partitioning protein ParA</fullName>
    </submittedName>
</protein>
<evidence type="ECO:0000256" key="1">
    <source>
        <dbReference type="SAM" id="MobiDB-lite"/>
    </source>
</evidence>
<dbReference type="RefSeq" id="WP_101321164.1">
    <property type="nucleotide sequence ID" value="NZ_MIND01000018.1"/>
</dbReference>
<feature type="compositionally biased region" description="Basic and acidic residues" evidence="1">
    <location>
        <begin position="1"/>
        <end position="18"/>
    </location>
</feature>
<feature type="region of interest" description="Disordered" evidence="1">
    <location>
        <begin position="1"/>
        <end position="23"/>
    </location>
</feature>
<dbReference type="Proteomes" id="UP000237194">
    <property type="component" value="Unassembled WGS sequence"/>
</dbReference>
<proteinExistence type="predicted"/>
<evidence type="ECO:0000313" key="3">
    <source>
        <dbReference type="Proteomes" id="UP000237194"/>
    </source>
</evidence>